<proteinExistence type="predicted"/>
<evidence type="ECO:0000313" key="1">
    <source>
        <dbReference type="EMBL" id="VFQ79078.1"/>
    </source>
</evidence>
<gene>
    <name evidence="1" type="ORF">CCAM_LOCUS20854</name>
    <name evidence="2" type="ORF">CCAM_LOCUS34577</name>
</gene>
<protein>
    <submittedName>
        <fullName evidence="1">Uncharacterized protein</fullName>
    </submittedName>
</protein>
<dbReference type="AlphaFoldDB" id="A0A484LTF9"/>
<accession>A0A484LTF9</accession>
<name>A0A484LTF9_9ASTE</name>
<evidence type="ECO:0000313" key="2">
    <source>
        <dbReference type="EMBL" id="VFQ92801.1"/>
    </source>
</evidence>
<dbReference type="EMBL" id="OOIL02004683">
    <property type="protein sequence ID" value="VFQ92801.1"/>
    <property type="molecule type" value="Genomic_DNA"/>
</dbReference>
<dbReference type="EMBL" id="OOIL02001901">
    <property type="protein sequence ID" value="VFQ79078.1"/>
    <property type="molecule type" value="Genomic_DNA"/>
</dbReference>
<dbReference type="Proteomes" id="UP000595140">
    <property type="component" value="Unassembled WGS sequence"/>
</dbReference>
<organism evidence="1 3">
    <name type="scientific">Cuscuta campestris</name>
    <dbReference type="NCBI Taxonomy" id="132261"/>
    <lineage>
        <taxon>Eukaryota</taxon>
        <taxon>Viridiplantae</taxon>
        <taxon>Streptophyta</taxon>
        <taxon>Embryophyta</taxon>
        <taxon>Tracheophyta</taxon>
        <taxon>Spermatophyta</taxon>
        <taxon>Magnoliopsida</taxon>
        <taxon>eudicotyledons</taxon>
        <taxon>Gunneridae</taxon>
        <taxon>Pentapetalae</taxon>
        <taxon>asterids</taxon>
        <taxon>lamiids</taxon>
        <taxon>Solanales</taxon>
        <taxon>Convolvulaceae</taxon>
        <taxon>Cuscuteae</taxon>
        <taxon>Cuscuta</taxon>
        <taxon>Cuscuta subgen. Grammica</taxon>
        <taxon>Cuscuta sect. Cleistogrammica</taxon>
    </lineage>
</organism>
<evidence type="ECO:0000313" key="3">
    <source>
        <dbReference type="Proteomes" id="UP000595140"/>
    </source>
</evidence>
<keyword evidence="3" id="KW-1185">Reference proteome</keyword>
<reference evidence="1 3" key="1">
    <citation type="submission" date="2018-04" db="EMBL/GenBank/DDBJ databases">
        <authorList>
            <person name="Vogel A."/>
        </authorList>
    </citation>
    <scope>NUCLEOTIDE SEQUENCE [LARGE SCALE GENOMIC DNA]</scope>
</reference>
<sequence length="66" mass="7369">MNKLRNWSLKKPCPELLPPPATASPVASPSRCFIPVDVPLSLFPPLFPPCEASIYRMESQILPLEH</sequence>